<organism evidence="1 2">
    <name type="scientific">Sphingomonas cynarae</name>
    <dbReference type="NCBI Taxonomy" id="930197"/>
    <lineage>
        <taxon>Bacteria</taxon>
        <taxon>Pseudomonadati</taxon>
        <taxon>Pseudomonadota</taxon>
        <taxon>Alphaproteobacteria</taxon>
        <taxon>Sphingomonadales</taxon>
        <taxon>Sphingomonadaceae</taxon>
        <taxon>Sphingomonas</taxon>
    </lineage>
</organism>
<protein>
    <submittedName>
        <fullName evidence="1">Uncharacterized protein</fullName>
    </submittedName>
</protein>
<keyword evidence="2" id="KW-1185">Reference proteome</keyword>
<evidence type="ECO:0000313" key="1">
    <source>
        <dbReference type="EMBL" id="GAA3708672.1"/>
    </source>
</evidence>
<sequence>MLGTKGVDGVPKLYPWDYHSDLTAARLVEIAKLLRQGRHDAVDRHDDTIGDDNWVLGVRAYNCGKFRVMQAHDSGNHSWLTIINPSLQFIFAIGHVPVRFYRGDADDPSEKTCRIAYPELTQLAIAFQEEENDEMVFRFAVETYYDGSVDTIKFVGLRHKQAVLTWEIPLQLGEVVRFPLTVVAHDEGTELAAPMVGLLVDDEGVANEDG</sequence>
<reference evidence="2" key="1">
    <citation type="journal article" date="2019" name="Int. J. Syst. Evol. Microbiol.">
        <title>The Global Catalogue of Microorganisms (GCM) 10K type strain sequencing project: providing services to taxonomists for standard genome sequencing and annotation.</title>
        <authorList>
            <consortium name="The Broad Institute Genomics Platform"/>
            <consortium name="The Broad Institute Genome Sequencing Center for Infectious Disease"/>
            <person name="Wu L."/>
            <person name="Ma J."/>
        </authorList>
    </citation>
    <scope>NUCLEOTIDE SEQUENCE [LARGE SCALE GENOMIC DNA]</scope>
    <source>
        <strain evidence="2">JCM 17498</strain>
    </source>
</reference>
<dbReference type="Proteomes" id="UP001500523">
    <property type="component" value="Unassembled WGS sequence"/>
</dbReference>
<comment type="caution">
    <text evidence="1">The sequence shown here is derived from an EMBL/GenBank/DDBJ whole genome shotgun (WGS) entry which is preliminary data.</text>
</comment>
<proteinExistence type="predicted"/>
<evidence type="ECO:0000313" key="2">
    <source>
        <dbReference type="Proteomes" id="UP001500523"/>
    </source>
</evidence>
<dbReference type="EMBL" id="BAABBF010000003">
    <property type="protein sequence ID" value="GAA3708672.1"/>
    <property type="molecule type" value="Genomic_DNA"/>
</dbReference>
<gene>
    <name evidence="1" type="ORF">GCM10022268_17480</name>
</gene>
<name>A0ABP7DRW6_9SPHN</name>
<accession>A0ABP7DRW6</accession>